<name>A0A367J3X0_RHIAZ</name>
<gene>
    <name evidence="1" type="ORF">CU097_007900</name>
</gene>
<organism evidence="1 2">
    <name type="scientific">Rhizopus azygosporus</name>
    <name type="common">Rhizopus microsporus var. azygosporus</name>
    <dbReference type="NCBI Taxonomy" id="86630"/>
    <lineage>
        <taxon>Eukaryota</taxon>
        <taxon>Fungi</taxon>
        <taxon>Fungi incertae sedis</taxon>
        <taxon>Mucoromycota</taxon>
        <taxon>Mucoromycotina</taxon>
        <taxon>Mucoromycetes</taxon>
        <taxon>Mucorales</taxon>
        <taxon>Mucorineae</taxon>
        <taxon>Rhizopodaceae</taxon>
        <taxon>Rhizopus</taxon>
    </lineage>
</organism>
<proteinExistence type="predicted"/>
<keyword evidence="2" id="KW-1185">Reference proteome</keyword>
<dbReference type="Proteomes" id="UP000252139">
    <property type="component" value="Unassembled WGS sequence"/>
</dbReference>
<comment type="caution">
    <text evidence="1">The sequence shown here is derived from an EMBL/GenBank/DDBJ whole genome shotgun (WGS) entry which is preliminary data.</text>
</comment>
<protein>
    <submittedName>
        <fullName evidence="1">Uncharacterized protein</fullName>
    </submittedName>
</protein>
<dbReference type="AlphaFoldDB" id="A0A367J3X0"/>
<evidence type="ECO:0000313" key="1">
    <source>
        <dbReference type="EMBL" id="RCH84615.1"/>
    </source>
</evidence>
<accession>A0A367J3X0</accession>
<evidence type="ECO:0000313" key="2">
    <source>
        <dbReference type="Proteomes" id="UP000252139"/>
    </source>
</evidence>
<dbReference type="OrthoDB" id="2286042at2759"/>
<dbReference type="EMBL" id="PJQL01002317">
    <property type="protein sequence ID" value="RCH84615.1"/>
    <property type="molecule type" value="Genomic_DNA"/>
</dbReference>
<sequence>MDGTRTRSRSLFVMKHEYIEHIIENIVSILPRLQTHIKMRKENNRTIIGYTRKTPSNDSQEHRTMLLQRVVDCLVSRTLADCVFVSTSSFASDLLSERDKNYSKVTYLRDRQGNTLDFLNYISKVQKFCLDITDFAGFSTNVRDIERFARTNKNLVETIVDNLPYKSEVTILTTNNQQSFDT</sequence>
<reference evidence="1 2" key="1">
    <citation type="journal article" date="2018" name="G3 (Bethesda)">
        <title>Phylogenetic and Phylogenomic Definition of Rhizopus Species.</title>
        <authorList>
            <person name="Gryganskyi A.P."/>
            <person name="Golan J."/>
            <person name="Dolatabadi S."/>
            <person name="Mondo S."/>
            <person name="Robb S."/>
            <person name="Idnurm A."/>
            <person name="Muszewska A."/>
            <person name="Steczkiewicz K."/>
            <person name="Masonjones S."/>
            <person name="Liao H.L."/>
            <person name="Gajdeczka M.T."/>
            <person name="Anike F."/>
            <person name="Vuek A."/>
            <person name="Anishchenko I.M."/>
            <person name="Voigt K."/>
            <person name="de Hoog G.S."/>
            <person name="Smith M.E."/>
            <person name="Heitman J."/>
            <person name="Vilgalys R."/>
            <person name="Stajich J.E."/>
        </authorList>
    </citation>
    <scope>NUCLEOTIDE SEQUENCE [LARGE SCALE GENOMIC DNA]</scope>
    <source>
        <strain evidence="1 2">CBS 357.93</strain>
    </source>
</reference>